<evidence type="ECO:0000259" key="3">
    <source>
        <dbReference type="PROSITE" id="PS50075"/>
    </source>
</evidence>
<dbReference type="SUPFAM" id="SSF47336">
    <property type="entry name" value="ACP-like"/>
    <property type="match status" value="1"/>
</dbReference>
<reference evidence="4 5" key="1">
    <citation type="submission" date="2020-08" db="EMBL/GenBank/DDBJ databases">
        <title>A Genomic Blueprint of the Chicken Gut Microbiome.</title>
        <authorList>
            <person name="Gilroy R."/>
            <person name="Ravi A."/>
            <person name="Getino M."/>
            <person name="Pursley I."/>
            <person name="Horton D.L."/>
            <person name="Alikhan N.-F."/>
            <person name="Baker D."/>
            <person name="Gharbi K."/>
            <person name="Hall N."/>
            <person name="Watson M."/>
            <person name="Adriaenssens E.M."/>
            <person name="Foster-Nyarko E."/>
            <person name="Jarju S."/>
            <person name="Secka A."/>
            <person name="Antonio M."/>
            <person name="Oren A."/>
            <person name="Chaudhuri R."/>
            <person name="La Ragione R.M."/>
            <person name="Hildebrand F."/>
            <person name="Pallen M.J."/>
        </authorList>
    </citation>
    <scope>NUCLEOTIDE SEQUENCE [LARGE SCALE GENOMIC DNA]</scope>
    <source>
        <strain evidence="4 5">Sa5BUN4</strain>
    </source>
</reference>
<proteinExistence type="predicted"/>
<dbReference type="PROSITE" id="PS50075">
    <property type="entry name" value="CARRIER"/>
    <property type="match status" value="1"/>
</dbReference>
<feature type="domain" description="Carrier" evidence="3">
    <location>
        <begin position="1"/>
        <end position="73"/>
    </location>
</feature>
<gene>
    <name evidence="4" type="ORF">H9654_10155</name>
</gene>
<dbReference type="InterPro" id="IPR036736">
    <property type="entry name" value="ACP-like_sf"/>
</dbReference>
<keyword evidence="1" id="KW-0596">Phosphopantetheine</keyword>
<dbReference type="EMBL" id="JACSQS010000009">
    <property type="protein sequence ID" value="MBD7954560.1"/>
    <property type="molecule type" value="Genomic_DNA"/>
</dbReference>
<dbReference type="InterPro" id="IPR009081">
    <property type="entry name" value="PP-bd_ACP"/>
</dbReference>
<organism evidence="4 5">
    <name type="scientific">Stenotrophomonas lacuserhaii</name>
    <dbReference type="NCBI Taxonomy" id="2760084"/>
    <lineage>
        <taxon>Bacteria</taxon>
        <taxon>Pseudomonadati</taxon>
        <taxon>Pseudomonadota</taxon>
        <taxon>Gammaproteobacteria</taxon>
        <taxon>Lysobacterales</taxon>
        <taxon>Lysobacteraceae</taxon>
        <taxon>Stenotrophomonas</taxon>
    </lineage>
</organism>
<keyword evidence="5" id="KW-1185">Reference proteome</keyword>
<sequence length="77" mass="8154">MNLNQLISLVIPAAIARTIAPSDRLHEDLGMDSLEVADLLVCIENQLGVVITAPMLARIRTVADLESAIALATCGVE</sequence>
<keyword evidence="2" id="KW-0597">Phosphoprotein</keyword>
<dbReference type="RefSeq" id="WP_191770730.1">
    <property type="nucleotide sequence ID" value="NZ_JACSQS010000009.1"/>
</dbReference>
<dbReference type="Pfam" id="PF00550">
    <property type="entry name" value="PP-binding"/>
    <property type="match status" value="1"/>
</dbReference>
<dbReference type="Proteomes" id="UP000636938">
    <property type="component" value="Unassembled WGS sequence"/>
</dbReference>
<accession>A0A8X8G100</accession>
<dbReference type="Gene3D" id="1.10.1200.10">
    <property type="entry name" value="ACP-like"/>
    <property type="match status" value="1"/>
</dbReference>
<dbReference type="InterPro" id="IPR006162">
    <property type="entry name" value="Ppantetheine_attach_site"/>
</dbReference>
<evidence type="ECO:0000313" key="5">
    <source>
        <dbReference type="Proteomes" id="UP000636938"/>
    </source>
</evidence>
<evidence type="ECO:0000313" key="4">
    <source>
        <dbReference type="EMBL" id="MBD7954560.1"/>
    </source>
</evidence>
<evidence type="ECO:0000256" key="2">
    <source>
        <dbReference type="ARBA" id="ARBA00022553"/>
    </source>
</evidence>
<dbReference type="PROSITE" id="PS00012">
    <property type="entry name" value="PHOSPHOPANTETHEINE"/>
    <property type="match status" value="1"/>
</dbReference>
<evidence type="ECO:0000256" key="1">
    <source>
        <dbReference type="ARBA" id="ARBA00022450"/>
    </source>
</evidence>
<comment type="caution">
    <text evidence="4">The sequence shown here is derived from an EMBL/GenBank/DDBJ whole genome shotgun (WGS) entry which is preliminary data.</text>
</comment>
<protein>
    <recommendedName>
        <fullName evidence="3">Carrier domain-containing protein</fullName>
    </recommendedName>
</protein>
<dbReference type="AlphaFoldDB" id="A0A8X8G100"/>
<name>A0A8X8G100_9GAMM</name>